<dbReference type="EMBL" id="RDQH01000329">
    <property type="protein sequence ID" value="RXI03875.1"/>
    <property type="molecule type" value="Genomic_DNA"/>
</dbReference>
<dbReference type="PANTHER" id="PTHR10353:SF137">
    <property type="entry name" value="MYROSINASE 3-RELATED"/>
    <property type="match status" value="1"/>
</dbReference>
<comment type="caution">
    <text evidence="5">The sequence shown here is derived from an EMBL/GenBank/DDBJ whole genome shotgun (WGS) entry which is preliminary data.</text>
</comment>
<gene>
    <name evidence="5" type="ORF">DVH24_038149</name>
</gene>
<protein>
    <recommendedName>
        <fullName evidence="7">Beta-glucosidase</fullName>
    </recommendedName>
</protein>
<keyword evidence="2" id="KW-0378">Hydrolase</keyword>
<evidence type="ECO:0000313" key="5">
    <source>
        <dbReference type="EMBL" id="RXI03875.1"/>
    </source>
</evidence>
<dbReference type="Proteomes" id="UP000290289">
    <property type="component" value="Chromosome 3"/>
</dbReference>
<dbReference type="InterPro" id="IPR001360">
    <property type="entry name" value="Glyco_hydro_1"/>
</dbReference>
<dbReference type="PRINTS" id="PR00131">
    <property type="entry name" value="GLHYDRLASE1"/>
</dbReference>
<dbReference type="SUPFAM" id="SSF51445">
    <property type="entry name" value="(Trans)glycosidases"/>
    <property type="match status" value="1"/>
</dbReference>
<name>A0A498KDH2_MALDO</name>
<keyword evidence="3" id="KW-0326">Glycosidase</keyword>
<dbReference type="PANTHER" id="PTHR10353">
    <property type="entry name" value="GLYCOSYL HYDROLASE"/>
    <property type="match status" value="1"/>
</dbReference>
<keyword evidence="6" id="KW-1185">Reference proteome</keyword>
<dbReference type="Pfam" id="PF00232">
    <property type="entry name" value="Glyco_hydro_1"/>
    <property type="match status" value="1"/>
</dbReference>
<organism evidence="5 6">
    <name type="scientific">Malus domestica</name>
    <name type="common">Apple</name>
    <name type="synonym">Pyrus malus</name>
    <dbReference type="NCBI Taxonomy" id="3750"/>
    <lineage>
        <taxon>Eukaryota</taxon>
        <taxon>Viridiplantae</taxon>
        <taxon>Streptophyta</taxon>
        <taxon>Embryophyta</taxon>
        <taxon>Tracheophyta</taxon>
        <taxon>Spermatophyta</taxon>
        <taxon>Magnoliopsida</taxon>
        <taxon>eudicotyledons</taxon>
        <taxon>Gunneridae</taxon>
        <taxon>Pentapetalae</taxon>
        <taxon>rosids</taxon>
        <taxon>fabids</taxon>
        <taxon>Rosales</taxon>
        <taxon>Rosaceae</taxon>
        <taxon>Amygdaloideae</taxon>
        <taxon>Maleae</taxon>
        <taxon>Malus</taxon>
    </lineage>
</organism>
<sequence>MTVAVNGKPIGPPAVLDWLYIYPKGIHNLIIYQEKIKLSTQMIIYYVAGVDEFNNRSLSLEQAFKDTIRVNYHRDHLCHLKAAIQLLSQCTLFSMCVRRSGAKVKGYFTWLILDNFEWAKGYRSRFGLNYVDYEGTQNAQRNGSKLS</sequence>
<evidence type="ECO:0000256" key="4">
    <source>
        <dbReference type="RuleBase" id="RU003690"/>
    </source>
</evidence>
<evidence type="ECO:0000313" key="6">
    <source>
        <dbReference type="Proteomes" id="UP000290289"/>
    </source>
</evidence>
<accession>A0A498KDH2</accession>
<evidence type="ECO:0000256" key="3">
    <source>
        <dbReference type="ARBA" id="ARBA00023295"/>
    </source>
</evidence>
<dbReference type="GO" id="GO:0008422">
    <property type="term" value="F:beta-glucosidase activity"/>
    <property type="evidence" value="ECO:0007669"/>
    <property type="project" value="TreeGrafter"/>
</dbReference>
<reference evidence="5 6" key="1">
    <citation type="submission" date="2018-10" db="EMBL/GenBank/DDBJ databases">
        <title>A high-quality apple genome assembly.</title>
        <authorList>
            <person name="Hu J."/>
        </authorList>
    </citation>
    <scope>NUCLEOTIDE SEQUENCE [LARGE SCALE GENOMIC DNA]</scope>
    <source>
        <strain evidence="6">cv. HFTH1</strain>
        <tissue evidence="5">Young leaf</tissue>
    </source>
</reference>
<proteinExistence type="inferred from homology"/>
<comment type="similarity">
    <text evidence="1 4">Belongs to the glycosyl hydrolase 1 family.</text>
</comment>
<evidence type="ECO:0000256" key="2">
    <source>
        <dbReference type="ARBA" id="ARBA00022801"/>
    </source>
</evidence>
<dbReference type="AlphaFoldDB" id="A0A498KDH2"/>
<dbReference type="Gene3D" id="3.20.20.80">
    <property type="entry name" value="Glycosidases"/>
    <property type="match status" value="1"/>
</dbReference>
<evidence type="ECO:0000256" key="1">
    <source>
        <dbReference type="ARBA" id="ARBA00010838"/>
    </source>
</evidence>
<evidence type="ECO:0008006" key="7">
    <source>
        <dbReference type="Google" id="ProtNLM"/>
    </source>
</evidence>
<dbReference type="STRING" id="3750.A0A498KDH2"/>
<dbReference type="InterPro" id="IPR017853">
    <property type="entry name" value="GH"/>
</dbReference>
<dbReference type="GO" id="GO:0005975">
    <property type="term" value="P:carbohydrate metabolic process"/>
    <property type="evidence" value="ECO:0007669"/>
    <property type="project" value="InterPro"/>
</dbReference>